<gene>
    <name evidence="2" type="ORF">BTN50_0169</name>
</gene>
<protein>
    <submittedName>
        <fullName evidence="2">Uncharacterized protein</fullName>
    </submittedName>
</protein>
<dbReference type="KEGG" id="elux:BTN50_0169"/>
<reference evidence="3" key="1">
    <citation type="submission" date="2017-04" db="EMBL/GenBank/DDBJ databases">
        <title>Genome evolution of the luminous symbionts of deep sea anglerfish.</title>
        <authorList>
            <person name="Hendry T.A."/>
        </authorList>
    </citation>
    <scope>NUCLEOTIDE SEQUENCE [LARGE SCALE GENOMIC DNA]</scope>
</reference>
<keyword evidence="1" id="KW-0472">Membrane</keyword>
<keyword evidence="3" id="KW-1185">Reference proteome</keyword>
<sequence>MEWDIIEVISVKMPHVISTLMFTTFLLIPVLFPNSSLDS</sequence>
<accession>A0A291B6T8</accession>
<evidence type="ECO:0000313" key="2">
    <source>
        <dbReference type="EMBL" id="ATF08710.1"/>
    </source>
</evidence>
<name>A0A291B6T8_9GAMM</name>
<proteinExistence type="predicted"/>
<keyword evidence="1" id="KW-0812">Transmembrane</keyword>
<evidence type="ECO:0000313" key="3">
    <source>
        <dbReference type="Proteomes" id="UP000218160"/>
    </source>
</evidence>
<organism evidence="2 3">
    <name type="scientific">Candidatus Enterovibrio altilux</name>
    <dbReference type="NCBI Taxonomy" id="1927128"/>
    <lineage>
        <taxon>Bacteria</taxon>
        <taxon>Pseudomonadati</taxon>
        <taxon>Pseudomonadota</taxon>
        <taxon>Gammaproteobacteria</taxon>
        <taxon>Vibrionales</taxon>
        <taxon>Vibrionaceae</taxon>
        <taxon>Enterovibrio</taxon>
    </lineage>
</organism>
<dbReference type="AlphaFoldDB" id="A0A291B6T8"/>
<evidence type="ECO:0000256" key="1">
    <source>
        <dbReference type="SAM" id="Phobius"/>
    </source>
</evidence>
<feature type="transmembrane region" description="Helical" evidence="1">
    <location>
        <begin position="12"/>
        <end position="32"/>
    </location>
</feature>
<keyword evidence="1" id="KW-1133">Transmembrane helix</keyword>
<dbReference type="Proteomes" id="UP000218160">
    <property type="component" value="Chromosome 1"/>
</dbReference>
<dbReference type="EMBL" id="CP020660">
    <property type="protein sequence ID" value="ATF08710.1"/>
    <property type="molecule type" value="Genomic_DNA"/>
</dbReference>